<dbReference type="PANTHER" id="PTHR11078">
    <property type="entry name" value="N UTILIZATION SUBSTANCE PROTEIN B-RELATED"/>
    <property type="match status" value="1"/>
</dbReference>
<evidence type="ECO:0000313" key="9">
    <source>
        <dbReference type="Proteomes" id="UP000019494"/>
    </source>
</evidence>
<reference evidence="9" key="1">
    <citation type="submission" date="2013-08" db="EMBL/GenBank/DDBJ databases">
        <title>Intrasporangium oryzae NRRL B-24470.</title>
        <authorList>
            <person name="Liu H."/>
            <person name="Wang G."/>
        </authorList>
    </citation>
    <scope>NUCLEOTIDE SEQUENCE [LARGE SCALE GENOMIC DNA]</scope>
    <source>
        <strain evidence="9">Q5-1</strain>
    </source>
</reference>
<keyword evidence="9" id="KW-1185">Reference proteome</keyword>
<dbReference type="RefSeq" id="WP_034712892.1">
    <property type="nucleotide sequence ID" value="NZ_AWQS01000008.1"/>
</dbReference>
<dbReference type="Proteomes" id="UP000019494">
    <property type="component" value="Unassembled WGS sequence"/>
</dbReference>
<evidence type="ECO:0000256" key="6">
    <source>
        <dbReference type="HAMAP-Rule" id="MF_00073"/>
    </source>
</evidence>
<evidence type="ECO:0000256" key="2">
    <source>
        <dbReference type="ARBA" id="ARBA00022814"/>
    </source>
</evidence>
<name>W9GRC5_9MICO</name>
<dbReference type="InterPro" id="IPR011605">
    <property type="entry name" value="NusB_fam"/>
</dbReference>
<keyword evidence="2 6" id="KW-0889">Transcription antitermination</keyword>
<comment type="similarity">
    <text evidence="1 6">Belongs to the NusB family.</text>
</comment>
<keyword evidence="3 6" id="KW-0694">RNA-binding</keyword>
<comment type="function">
    <text evidence="6">Involved in transcription antitermination. Required for transcription of ribosomal RNA (rRNA) genes. Binds specifically to the boxA antiterminator sequence of the ribosomal RNA (rrn) operons.</text>
</comment>
<dbReference type="GO" id="GO:0003723">
    <property type="term" value="F:RNA binding"/>
    <property type="evidence" value="ECO:0007669"/>
    <property type="project" value="UniProtKB-UniRule"/>
</dbReference>
<organism evidence="8 9">
    <name type="scientific">Intrasporangium chromatireducens Q5-1</name>
    <dbReference type="NCBI Taxonomy" id="584657"/>
    <lineage>
        <taxon>Bacteria</taxon>
        <taxon>Bacillati</taxon>
        <taxon>Actinomycetota</taxon>
        <taxon>Actinomycetes</taxon>
        <taxon>Micrococcales</taxon>
        <taxon>Intrasporangiaceae</taxon>
        <taxon>Intrasporangium</taxon>
    </lineage>
</organism>
<dbReference type="EMBL" id="AWQS01000008">
    <property type="protein sequence ID" value="EWT07587.1"/>
    <property type="molecule type" value="Genomic_DNA"/>
</dbReference>
<dbReference type="SUPFAM" id="SSF48013">
    <property type="entry name" value="NusB-like"/>
    <property type="match status" value="1"/>
</dbReference>
<dbReference type="NCBIfam" id="TIGR01951">
    <property type="entry name" value="nusB"/>
    <property type="match status" value="1"/>
</dbReference>
<dbReference type="OrthoDB" id="3528057at2"/>
<dbReference type="HAMAP" id="MF_00073">
    <property type="entry name" value="NusB"/>
    <property type="match status" value="1"/>
</dbReference>
<evidence type="ECO:0000256" key="5">
    <source>
        <dbReference type="ARBA" id="ARBA00023163"/>
    </source>
</evidence>
<evidence type="ECO:0000313" key="8">
    <source>
        <dbReference type="EMBL" id="EWT07587.1"/>
    </source>
</evidence>
<dbReference type="InterPro" id="IPR035926">
    <property type="entry name" value="NusB-like_sf"/>
</dbReference>
<dbReference type="GO" id="GO:0005829">
    <property type="term" value="C:cytosol"/>
    <property type="evidence" value="ECO:0007669"/>
    <property type="project" value="TreeGrafter"/>
</dbReference>
<feature type="domain" description="NusB/RsmB/TIM44" evidence="7">
    <location>
        <begin position="6"/>
        <end position="130"/>
    </location>
</feature>
<dbReference type="PATRIC" id="fig|584657.3.peg.429"/>
<evidence type="ECO:0000256" key="3">
    <source>
        <dbReference type="ARBA" id="ARBA00022884"/>
    </source>
</evidence>
<dbReference type="GO" id="GO:0006353">
    <property type="term" value="P:DNA-templated transcription termination"/>
    <property type="evidence" value="ECO:0007669"/>
    <property type="project" value="UniProtKB-UniRule"/>
</dbReference>
<dbReference type="Gene3D" id="1.10.940.10">
    <property type="entry name" value="NusB-like"/>
    <property type="match status" value="1"/>
</dbReference>
<dbReference type="Pfam" id="PF01029">
    <property type="entry name" value="NusB"/>
    <property type="match status" value="1"/>
</dbReference>
<dbReference type="PANTHER" id="PTHR11078:SF3">
    <property type="entry name" value="ANTITERMINATION NUSB DOMAIN-CONTAINING PROTEIN"/>
    <property type="match status" value="1"/>
</dbReference>
<sequence length="137" mass="15152">MGARTKARARALDILFEADQRDVNALGLLEERLRDPESRVGNNPYTAQLVRGVVEKWTDINAALTDYSQGWTLERMPAVDRAILRLGAWEVLFNDETPDAVAISEAVALATELSTDESPAFVNGLLARLAEVKETIR</sequence>
<keyword evidence="5 6" id="KW-0804">Transcription</keyword>
<accession>W9GRC5</accession>
<dbReference type="InterPro" id="IPR006027">
    <property type="entry name" value="NusB_RsmB_TIM44"/>
</dbReference>
<protein>
    <recommendedName>
        <fullName evidence="6">Transcription antitermination protein NusB</fullName>
    </recommendedName>
    <alternativeName>
        <fullName evidence="6">Antitermination factor NusB</fullName>
    </alternativeName>
</protein>
<dbReference type="GO" id="GO:0031564">
    <property type="term" value="P:transcription antitermination"/>
    <property type="evidence" value="ECO:0007669"/>
    <property type="project" value="UniProtKB-KW"/>
</dbReference>
<keyword evidence="4 6" id="KW-0805">Transcription regulation</keyword>
<evidence type="ECO:0000256" key="4">
    <source>
        <dbReference type="ARBA" id="ARBA00023015"/>
    </source>
</evidence>
<evidence type="ECO:0000259" key="7">
    <source>
        <dbReference type="Pfam" id="PF01029"/>
    </source>
</evidence>
<evidence type="ECO:0000256" key="1">
    <source>
        <dbReference type="ARBA" id="ARBA00005952"/>
    </source>
</evidence>
<proteinExistence type="inferred from homology"/>
<gene>
    <name evidence="6" type="primary">nusB</name>
    <name evidence="8" type="ORF">N864_02440</name>
</gene>
<comment type="caution">
    <text evidence="8">The sequence shown here is derived from an EMBL/GenBank/DDBJ whole genome shotgun (WGS) entry which is preliminary data.</text>
</comment>
<dbReference type="AlphaFoldDB" id="W9GRC5"/>